<dbReference type="AlphaFoldDB" id="A0A7R9I711"/>
<evidence type="ECO:0000313" key="2">
    <source>
        <dbReference type="EMBL" id="CAD7449943.1"/>
    </source>
</evidence>
<proteinExistence type="predicted"/>
<reference evidence="2" key="1">
    <citation type="submission" date="2020-11" db="EMBL/GenBank/DDBJ databases">
        <authorList>
            <person name="Tran Van P."/>
        </authorList>
    </citation>
    <scope>NUCLEOTIDE SEQUENCE</scope>
</reference>
<protein>
    <submittedName>
        <fullName evidence="2">Uncharacterized protein</fullName>
    </submittedName>
</protein>
<name>A0A7R9I711_9NEOP</name>
<sequence>MEEFVSYDERCVISTARIRTKKGLLKLVASAEMFPAWGTNCFPTHTRMPGTFSAGTGIILALDKVKERRRGGEEVASSSPCPLATAGAHDSTDYKMTP</sequence>
<evidence type="ECO:0000256" key="1">
    <source>
        <dbReference type="SAM" id="MobiDB-lite"/>
    </source>
</evidence>
<feature type="region of interest" description="Disordered" evidence="1">
    <location>
        <begin position="69"/>
        <end position="98"/>
    </location>
</feature>
<accession>A0A7R9I711</accession>
<gene>
    <name evidence="2" type="ORF">TBIB3V08_LOCUS12215</name>
</gene>
<organism evidence="2">
    <name type="scientific">Timema bartmani</name>
    <dbReference type="NCBI Taxonomy" id="61472"/>
    <lineage>
        <taxon>Eukaryota</taxon>
        <taxon>Metazoa</taxon>
        <taxon>Ecdysozoa</taxon>
        <taxon>Arthropoda</taxon>
        <taxon>Hexapoda</taxon>
        <taxon>Insecta</taxon>
        <taxon>Pterygota</taxon>
        <taxon>Neoptera</taxon>
        <taxon>Polyneoptera</taxon>
        <taxon>Phasmatodea</taxon>
        <taxon>Timematodea</taxon>
        <taxon>Timematoidea</taxon>
        <taxon>Timematidae</taxon>
        <taxon>Timema</taxon>
    </lineage>
</organism>
<dbReference type="EMBL" id="OD573005">
    <property type="protein sequence ID" value="CAD7449943.1"/>
    <property type="molecule type" value="Genomic_DNA"/>
</dbReference>